<evidence type="ECO:0000313" key="3">
    <source>
        <dbReference type="Proteomes" id="UP000224567"/>
    </source>
</evidence>
<dbReference type="OrthoDB" id="1645289at2759"/>
<feature type="region of interest" description="Disordered" evidence="1">
    <location>
        <begin position="89"/>
        <end position="122"/>
    </location>
</feature>
<feature type="region of interest" description="Disordered" evidence="1">
    <location>
        <begin position="140"/>
        <end position="164"/>
    </location>
</feature>
<feature type="compositionally biased region" description="Basic and acidic residues" evidence="1">
    <location>
        <begin position="89"/>
        <end position="112"/>
    </location>
</feature>
<reference evidence="3" key="2">
    <citation type="journal article" date="2017" name="J. Anim. Genet.">
        <title>Multiple reference genome sequences of hot pepper reveal the massive evolution of plant disease resistance genes by retroduplication.</title>
        <authorList>
            <person name="Kim S."/>
            <person name="Park J."/>
            <person name="Yeom S.-I."/>
            <person name="Kim Y.-M."/>
            <person name="Seo E."/>
            <person name="Kim K.-T."/>
            <person name="Kim M.-S."/>
            <person name="Lee J.M."/>
            <person name="Cheong K."/>
            <person name="Shin H.-S."/>
            <person name="Kim S.-B."/>
            <person name="Han K."/>
            <person name="Lee J."/>
            <person name="Park M."/>
            <person name="Lee H.-A."/>
            <person name="Lee H.-Y."/>
            <person name="Lee Y."/>
            <person name="Oh S."/>
            <person name="Lee J.H."/>
            <person name="Choi E."/>
            <person name="Choi E."/>
            <person name="Lee S.E."/>
            <person name="Jeon J."/>
            <person name="Kim H."/>
            <person name="Choi G."/>
            <person name="Song H."/>
            <person name="Lee J."/>
            <person name="Lee S.-C."/>
            <person name="Kwon J.-K."/>
            <person name="Lee H.-Y."/>
            <person name="Koo N."/>
            <person name="Hong Y."/>
            <person name="Kim R.W."/>
            <person name="Kang W.-H."/>
            <person name="Huh J.H."/>
            <person name="Kang B.-C."/>
            <person name="Yang T.-J."/>
            <person name="Lee Y.-H."/>
            <person name="Bennetzen J.L."/>
            <person name="Choi D."/>
        </authorList>
    </citation>
    <scope>NUCLEOTIDE SEQUENCE [LARGE SCALE GENOMIC DNA]</scope>
    <source>
        <strain evidence="3">cv. PBC81</strain>
    </source>
</reference>
<reference evidence="2 3" key="1">
    <citation type="journal article" date="2017" name="Genome Biol.">
        <title>New reference genome sequences of hot pepper reveal the massive evolution of plant disease-resistance genes by retroduplication.</title>
        <authorList>
            <person name="Kim S."/>
            <person name="Park J."/>
            <person name="Yeom S.I."/>
            <person name="Kim Y.M."/>
            <person name="Seo E."/>
            <person name="Kim K.T."/>
            <person name="Kim M.S."/>
            <person name="Lee J.M."/>
            <person name="Cheong K."/>
            <person name="Shin H.S."/>
            <person name="Kim S.B."/>
            <person name="Han K."/>
            <person name="Lee J."/>
            <person name="Park M."/>
            <person name="Lee H.A."/>
            <person name="Lee H.Y."/>
            <person name="Lee Y."/>
            <person name="Oh S."/>
            <person name="Lee J.H."/>
            <person name="Choi E."/>
            <person name="Choi E."/>
            <person name="Lee S.E."/>
            <person name="Jeon J."/>
            <person name="Kim H."/>
            <person name="Choi G."/>
            <person name="Song H."/>
            <person name="Lee J."/>
            <person name="Lee S.C."/>
            <person name="Kwon J.K."/>
            <person name="Lee H.Y."/>
            <person name="Koo N."/>
            <person name="Hong Y."/>
            <person name="Kim R.W."/>
            <person name="Kang W.H."/>
            <person name="Huh J.H."/>
            <person name="Kang B.C."/>
            <person name="Yang T.J."/>
            <person name="Lee Y.H."/>
            <person name="Bennetzen J.L."/>
            <person name="Choi D."/>
        </authorList>
    </citation>
    <scope>NUCLEOTIDE SEQUENCE [LARGE SCALE GENOMIC DNA]</scope>
    <source>
        <strain evidence="3">cv. PBC81</strain>
    </source>
</reference>
<protein>
    <submittedName>
        <fullName evidence="2">Uncharacterized protein</fullName>
    </submittedName>
</protein>
<evidence type="ECO:0000256" key="1">
    <source>
        <dbReference type="SAM" id="MobiDB-lite"/>
    </source>
</evidence>
<accession>A0A2G2XDB6</accession>
<dbReference type="Proteomes" id="UP000224567">
    <property type="component" value="Unassembled WGS sequence"/>
</dbReference>
<keyword evidence="3" id="KW-1185">Reference proteome</keyword>
<feature type="compositionally biased region" description="Polar residues" evidence="1">
    <location>
        <begin position="113"/>
        <end position="122"/>
    </location>
</feature>
<organism evidence="2 3">
    <name type="scientific">Capsicum baccatum</name>
    <name type="common">Peruvian pepper</name>
    <dbReference type="NCBI Taxonomy" id="33114"/>
    <lineage>
        <taxon>Eukaryota</taxon>
        <taxon>Viridiplantae</taxon>
        <taxon>Streptophyta</taxon>
        <taxon>Embryophyta</taxon>
        <taxon>Tracheophyta</taxon>
        <taxon>Spermatophyta</taxon>
        <taxon>Magnoliopsida</taxon>
        <taxon>eudicotyledons</taxon>
        <taxon>Gunneridae</taxon>
        <taxon>Pentapetalae</taxon>
        <taxon>asterids</taxon>
        <taxon>lamiids</taxon>
        <taxon>Solanales</taxon>
        <taxon>Solanaceae</taxon>
        <taxon>Solanoideae</taxon>
        <taxon>Capsiceae</taxon>
        <taxon>Capsicum</taxon>
    </lineage>
</organism>
<gene>
    <name evidence="2" type="ORF">CQW23_03979</name>
</gene>
<proteinExistence type="predicted"/>
<comment type="caution">
    <text evidence="2">The sequence shown here is derived from an EMBL/GenBank/DDBJ whole genome shotgun (WGS) entry which is preliminary data.</text>
</comment>
<name>A0A2G2XDB6_CAPBA</name>
<sequence length="325" mass="36073">MALDFLEDIPYLPRPVVPMCIHCDSQTAIGRVGSMMYNSKSCHIRRRHNTVSELLYSGIITVDYVKSKDNVSNPLIKGLSREGVERISKEMGLRPRESQHGDNMDSKRKEIESSPSKGTSDATRLHLRLYEFALQTLSQSRVEDDEHGEEEYFKRDDPNSNISSTEELSKTFSVNSYPAGLVVVDDGSGTGAIGGGSGVAVGANDSPLTNFKTNHYEYDHICYTDFAPPSECSACKCEDCKVKHDALINAINTLSASIKELTSKRGVIPSKRISYLFIPLEIKAKRRRKVIFKELSSIQKSKIATPLFCVALLSNVQGPQKRSMS</sequence>
<dbReference type="EMBL" id="MLFT02000002">
    <property type="protein sequence ID" value="PHT55493.1"/>
    <property type="molecule type" value="Genomic_DNA"/>
</dbReference>
<dbReference type="AlphaFoldDB" id="A0A2G2XDB6"/>
<evidence type="ECO:0000313" key="2">
    <source>
        <dbReference type="EMBL" id="PHT55493.1"/>
    </source>
</evidence>